<evidence type="ECO:0000313" key="4">
    <source>
        <dbReference type="EMBL" id="SHH67294.1"/>
    </source>
</evidence>
<dbReference type="InterPro" id="IPR035990">
    <property type="entry name" value="TIM_sf"/>
</dbReference>
<name>A0A1M5UWI3_9BACT</name>
<dbReference type="GO" id="GO:0006096">
    <property type="term" value="P:glycolytic process"/>
    <property type="evidence" value="ECO:0007669"/>
    <property type="project" value="UniProtKB-UniPathway"/>
</dbReference>
<dbReference type="Proteomes" id="UP000184139">
    <property type="component" value="Unassembled WGS sequence"/>
</dbReference>
<protein>
    <recommendedName>
        <fullName evidence="3">Triosephosphate isomerase</fullName>
        <ecNumber evidence="3">5.3.1.1</ecNumber>
    </recommendedName>
</protein>
<dbReference type="EMBL" id="FQXS01000006">
    <property type="protein sequence ID" value="SHH67294.1"/>
    <property type="molecule type" value="Genomic_DNA"/>
</dbReference>
<dbReference type="SUPFAM" id="SSF51351">
    <property type="entry name" value="Triosephosphate isomerase (TIM)"/>
    <property type="match status" value="1"/>
</dbReference>
<comment type="subunit">
    <text evidence="3">Homodimer.</text>
</comment>
<dbReference type="CDD" id="cd00311">
    <property type="entry name" value="TIM"/>
    <property type="match status" value="1"/>
</dbReference>
<keyword evidence="3" id="KW-0312">Gluconeogenesis</keyword>
<dbReference type="GO" id="GO:0046166">
    <property type="term" value="P:glyceraldehyde-3-phosphate biosynthetic process"/>
    <property type="evidence" value="ECO:0007669"/>
    <property type="project" value="TreeGrafter"/>
</dbReference>
<dbReference type="UniPathway" id="UPA00138"/>
<keyword evidence="2 3" id="KW-0413">Isomerase</keyword>
<dbReference type="PROSITE" id="PS51440">
    <property type="entry name" value="TIM_2"/>
    <property type="match status" value="1"/>
</dbReference>
<dbReference type="RefSeq" id="WP_161949808.1">
    <property type="nucleotide sequence ID" value="NZ_FQXS01000006.1"/>
</dbReference>
<evidence type="ECO:0000313" key="5">
    <source>
        <dbReference type="Proteomes" id="UP000184139"/>
    </source>
</evidence>
<dbReference type="OrthoDB" id="9809429at2"/>
<proteinExistence type="inferred from homology"/>
<dbReference type="STRING" id="1121409.SAMN02745124_01361"/>
<dbReference type="GO" id="GO:0005829">
    <property type="term" value="C:cytosol"/>
    <property type="evidence" value="ECO:0007669"/>
    <property type="project" value="TreeGrafter"/>
</dbReference>
<dbReference type="PANTHER" id="PTHR21139:SF42">
    <property type="entry name" value="TRIOSEPHOSPHATE ISOMERASE"/>
    <property type="match status" value="1"/>
</dbReference>
<dbReference type="PANTHER" id="PTHR21139">
    <property type="entry name" value="TRIOSEPHOSPHATE ISOMERASE"/>
    <property type="match status" value="1"/>
</dbReference>
<dbReference type="InterPro" id="IPR000652">
    <property type="entry name" value="Triosephosphate_isomerase"/>
</dbReference>
<comment type="pathway">
    <text evidence="3">Carbohydrate biosynthesis; gluconeogenesis.</text>
</comment>
<dbReference type="EC" id="5.3.1.1" evidence="3"/>
<dbReference type="Gene3D" id="3.20.20.70">
    <property type="entry name" value="Aldolase class I"/>
    <property type="match status" value="1"/>
</dbReference>
<keyword evidence="3" id="KW-0324">Glycolysis</keyword>
<gene>
    <name evidence="4" type="ORF">SAMN02745124_01361</name>
</gene>
<dbReference type="InterPro" id="IPR013785">
    <property type="entry name" value="Aldolase_TIM"/>
</dbReference>
<dbReference type="UniPathway" id="UPA00109">
    <property type="reaction ID" value="UER00189"/>
</dbReference>
<dbReference type="GO" id="GO:0006094">
    <property type="term" value="P:gluconeogenesis"/>
    <property type="evidence" value="ECO:0007669"/>
    <property type="project" value="UniProtKB-UniPathway"/>
</dbReference>
<evidence type="ECO:0000256" key="2">
    <source>
        <dbReference type="ARBA" id="ARBA00023235"/>
    </source>
</evidence>
<comment type="pathway">
    <text evidence="3">Carbohydrate degradation; glycolysis; D-glyceraldehyde 3-phosphate from glycerone phosphate: step 1/1.</text>
</comment>
<evidence type="ECO:0000256" key="1">
    <source>
        <dbReference type="ARBA" id="ARBA00007422"/>
    </source>
</evidence>
<keyword evidence="3" id="KW-0963">Cytoplasm</keyword>
<comment type="subcellular location">
    <subcellularLocation>
        <location evidence="3">Cytoplasm</location>
    </subcellularLocation>
</comment>
<evidence type="ECO:0000256" key="3">
    <source>
        <dbReference type="RuleBase" id="RU363013"/>
    </source>
</evidence>
<comment type="catalytic activity">
    <reaction evidence="3">
        <text>D-glyceraldehyde 3-phosphate = dihydroxyacetone phosphate</text>
        <dbReference type="Rhea" id="RHEA:18585"/>
        <dbReference type="ChEBI" id="CHEBI:57642"/>
        <dbReference type="ChEBI" id="CHEBI:59776"/>
        <dbReference type="EC" id="5.3.1.1"/>
    </reaction>
</comment>
<dbReference type="GO" id="GO:0004807">
    <property type="term" value="F:triose-phosphate isomerase activity"/>
    <property type="evidence" value="ECO:0007669"/>
    <property type="project" value="UniProtKB-EC"/>
</dbReference>
<reference evidence="4 5" key="1">
    <citation type="submission" date="2016-11" db="EMBL/GenBank/DDBJ databases">
        <authorList>
            <person name="Jaros S."/>
            <person name="Januszkiewicz K."/>
            <person name="Wedrychowicz H."/>
        </authorList>
    </citation>
    <scope>NUCLEOTIDE SEQUENCE [LARGE SCALE GENOMIC DNA]</scope>
    <source>
        <strain evidence="4 5">DSM 9705</strain>
    </source>
</reference>
<accession>A0A1M5UWI3</accession>
<keyword evidence="5" id="KW-1185">Reference proteome</keyword>
<dbReference type="GO" id="GO:0019563">
    <property type="term" value="P:glycerol catabolic process"/>
    <property type="evidence" value="ECO:0007669"/>
    <property type="project" value="TreeGrafter"/>
</dbReference>
<organism evidence="4 5">
    <name type="scientific">Desulfofustis glycolicus DSM 9705</name>
    <dbReference type="NCBI Taxonomy" id="1121409"/>
    <lineage>
        <taxon>Bacteria</taxon>
        <taxon>Pseudomonadati</taxon>
        <taxon>Thermodesulfobacteriota</taxon>
        <taxon>Desulfobulbia</taxon>
        <taxon>Desulfobulbales</taxon>
        <taxon>Desulfocapsaceae</taxon>
        <taxon>Desulfofustis</taxon>
    </lineage>
</organism>
<comment type="similarity">
    <text evidence="1 3">Belongs to the triosephosphate isomerase family.</text>
</comment>
<dbReference type="Pfam" id="PF00121">
    <property type="entry name" value="TIM"/>
    <property type="match status" value="1"/>
</dbReference>
<dbReference type="AlphaFoldDB" id="A0A1M5UWI3"/>
<sequence>MGKATTVSSKRFIVGNWKCSKNLDQAQAWLTSFAQDFRPQPELQVIIAPPTIWLVPLARQLQDLSLAGVHLAAQDVSPFPRGSYTGAIAADMLTGSADYAIIGHGERRRYFRETSQDAVNKVSEAVDAGIKPIICVDTASAMSQLVPLGDLDCEQLVIAYCPVEAMSYREAEKKETVEEAVRFIGQIHPARPIIYGGAITPDNARDYAAIPGLSGLFVGQASLDAAAFVAICAAVAG</sequence>